<sequence>MFFFYLLAWRRAFDFRGSSTRQAFWLFMLLHVLITLTLIWLDIVMKGAGWFDALYEVASIIPMIAIIIRRLHDSGRSGWWGWVFFIPVAGPFMLVYLLSRAAMSSDYLEEMAS</sequence>
<dbReference type="RefSeq" id="WP_100293989.1">
    <property type="nucleotide sequence ID" value="NZ_PGGC01000082.1"/>
</dbReference>
<dbReference type="EMBL" id="PGGC01000082">
    <property type="protein sequence ID" value="PJG58969.1"/>
    <property type="molecule type" value="Genomic_DNA"/>
</dbReference>
<keyword evidence="1" id="KW-1133">Transmembrane helix</keyword>
<comment type="caution">
    <text evidence="2">The sequence shown here is derived from an EMBL/GenBank/DDBJ whole genome shotgun (WGS) entry which is preliminary data.</text>
</comment>
<dbReference type="InterPro" id="IPR008523">
    <property type="entry name" value="DUF805"/>
</dbReference>
<protein>
    <submittedName>
        <fullName evidence="2">DUF805 domain-containing protein</fullName>
    </submittedName>
</protein>
<feature type="transmembrane region" description="Helical" evidence="1">
    <location>
        <begin position="23"/>
        <end position="41"/>
    </location>
</feature>
<accession>A0A2H9U4R6</accession>
<evidence type="ECO:0000313" key="3">
    <source>
        <dbReference type="Proteomes" id="UP000235861"/>
    </source>
</evidence>
<dbReference type="AlphaFoldDB" id="A0A2H9U4R6"/>
<keyword evidence="1" id="KW-0472">Membrane</keyword>
<name>A0A2H9U4R6_9GAMM</name>
<evidence type="ECO:0000256" key="1">
    <source>
        <dbReference type="SAM" id="Phobius"/>
    </source>
</evidence>
<evidence type="ECO:0000313" key="2">
    <source>
        <dbReference type="EMBL" id="PJG58969.1"/>
    </source>
</evidence>
<dbReference type="Proteomes" id="UP000235861">
    <property type="component" value="Unassembled WGS sequence"/>
</dbReference>
<keyword evidence="1" id="KW-0812">Transmembrane</keyword>
<dbReference type="Pfam" id="PF05656">
    <property type="entry name" value="DUF805"/>
    <property type="match status" value="1"/>
</dbReference>
<reference evidence="2 3" key="1">
    <citation type="submission" date="2017-11" db="EMBL/GenBank/DDBJ databases">
        <title>Draft genome sequence of environmental isolate Aeromonas cavernicola sp. nov. MDC 2508.</title>
        <authorList>
            <person name="Colston S.M."/>
            <person name="Navarro A."/>
            <person name="Martinez-Murcia A.J."/>
            <person name="Graf J."/>
        </authorList>
    </citation>
    <scope>NUCLEOTIDE SEQUENCE [LARGE SCALE GENOMIC DNA]</scope>
    <source>
        <strain evidence="2 3">MDC 2508</strain>
    </source>
</reference>
<feature type="transmembrane region" description="Helical" evidence="1">
    <location>
        <begin position="78"/>
        <end position="98"/>
    </location>
</feature>
<dbReference type="GO" id="GO:0005886">
    <property type="term" value="C:plasma membrane"/>
    <property type="evidence" value="ECO:0007669"/>
    <property type="project" value="TreeGrafter"/>
</dbReference>
<proteinExistence type="predicted"/>
<dbReference type="PANTHER" id="PTHR34980">
    <property type="entry name" value="INNER MEMBRANE PROTEIN-RELATED-RELATED"/>
    <property type="match status" value="1"/>
</dbReference>
<keyword evidence="3" id="KW-1185">Reference proteome</keyword>
<dbReference type="PANTHER" id="PTHR34980:SF2">
    <property type="entry name" value="INNER MEMBRANE PROTEIN YHAH-RELATED"/>
    <property type="match status" value="1"/>
</dbReference>
<gene>
    <name evidence="2" type="ORF">CUC53_09780</name>
</gene>
<feature type="transmembrane region" description="Helical" evidence="1">
    <location>
        <begin position="53"/>
        <end position="72"/>
    </location>
</feature>
<dbReference type="OrthoDB" id="9812349at2"/>
<organism evidence="2 3">
    <name type="scientific">Aeromonas cavernicola</name>
    <dbReference type="NCBI Taxonomy" id="1006623"/>
    <lineage>
        <taxon>Bacteria</taxon>
        <taxon>Pseudomonadati</taxon>
        <taxon>Pseudomonadota</taxon>
        <taxon>Gammaproteobacteria</taxon>
        <taxon>Aeromonadales</taxon>
        <taxon>Aeromonadaceae</taxon>
        <taxon>Aeromonas</taxon>
    </lineage>
</organism>